<evidence type="ECO:0000313" key="2">
    <source>
        <dbReference type="EMBL" id="SFK29771.1"/>
    </source>
</evidence>
<accession>A0A1I3YEQ5</accession>
<sequence>MTRKFLYGKKRFLGPIIDGVSSPRFSDISHYSRLENEKMRDDEMRKSFVIDKHSITIKINDHVISPESLSEDPVFSIPAQHCYCLCLTSKGNDPELFKTFEADICLEIDIEVLMEILEFVFSHKLKGAIIEAREITYYDPKSPPKSINPKDLVFLKPISFSHESEFRVAIFYPTNKKGFKSDSGIIVPFIIPDDSLHITFSHPDKAFIQQCIVGTYEPSNA</sequence>
<gene>
    <name evidence="1" type="ORF">SAMN04244571_00321</name>
    <name evidence="2" type="ORF">SAMN04244574_00071</name>
</gene>
<reference evidence="2 4" key="2">
    <citation type="submission" date="2016-10" db="EMBL/GenBank/DDBJ databases">
        <authorList>
            <person name="de Groot N.N."/>
        </authorList>
    </citation>
    <scope>NUCLEOTIDE SEQUENCE [LARGE SCALE GENOMIC DNA]</scope>
    <source>
        <strain evidence="2 4">DSM 381</strain>
    </source>
</reference>
<evidence type="ECO:0000313" key="4">
    <source>
        <dbReference type="Proteomes" id="UP000199579"/>
    </source>
</evidence>
<organism evidence="2 4">
    <name type="scientific">Azotobacter beijerinckii</name>
    <dbReference type="NCBI Taxonomy" id="170623"/>
    <lineage>
        <taxon>Bacteria</taxon>
        <taxon>Pseudomonadati</taxon>
        <taxon>Pseudomonadota</taxon>
        <taxon>Gammaproteobacteria</taxon>
        <taxon>Pseudomonadales</taxon>
        <taxon>Pseudomonadaceae</taxon>
        <taxon>Azotobacter</taxon>
    </lineage>
</organism>
<proteinExistence type="predicted"/>
<dbReference type="EMBL" id="FOSX01000001">
    <property type="protein sequence ID" value="SFK29771.1"/>
    <property type="molecule type" value="Genomic_DNA"/>
</dbReference>
<dbReference type="AlphaFoldDB" id="A0A1I3YEQ5"/>
<dbReference type="RefSeq" id="WP_090934319.1">
    <property type="nucleotide sequence ID" value="NZ_FOKJ01000003.1"/>
</dbReference>
<reference evidence="1 3" key="1">
    <citation type="submission" date="2016-10" db="EMBL/GenBank/DDBJ databases">
        <authorList>
            <person name="Varghese N."/>
            <person name="Submissions S."/>
        </authorList>
    </citation>
    <scope>NUCLEOTIDE SEQUENCE [LARGE SCALE GENOMIC DNA]</scope>
    <source>
        <strain evidence="1 3">DSM 282</strain>
    </source>
</reference>
<dbReference type="Proteomes" id="UP000198861">
    <property type="component" value="Unassembled WGS sequence"/>
</dbReference>
<dbReference type="Proteomes" id="UP000199579">
    <property type="component" value="Unassembled WGS sequence"/>
</dbReference>
<name>A0A1I3YEQ5_9GAMM</name>
<evidence type="ECO:0000313" key="1">
    <source>
        <dbReference type="EMBL" id="SFA78248.1"/>
    </source>
</evidence>
<keyword evidence="3" id="KW-1185">Reference proteome</keyword>
<evidence type="ECO:0000313" key="3">
    <source>
        <dbReference type="Proteomes" id="UP000198861"/>
    </source>
</evidence>
<dbReference type="EMBL" id="FOKJ01000003">
    <property type="protein sequence ID" value="SFA78248.1"/>
    <property type="molecule type" value="Genomic_DNA"/>
</dbReference>
<protein>
    <submittedName>
        <fullName evidence="2">Uncharacterized protein</fullName>
    </submittedName>
</protein>